<dbReference type="EMBL" id="KV454439">
    <property type="protein sequence ID" value="ODQ77732.1"/>
    <property type="molecule type" value="Genomic_DNA"/>
</dbReference>
<dbReference type="GO" id="GO:0032880">
    <property type="term" value="P:regulation of protein localization"/>
    <property type="evidence" value="ECO:0007669"/>
    <property type="project" value="EnsemblFungi"/>
</dbReference>
<dbReference type="Gene3D" id="1.20.58.1540">
    <property type="entry name" value="Actin interacting protein 3, C-terminal domain"/>
    <property type="match status" value="1"/>
</dbReference>
<feature type="region of interest" description="Disordered" evidence="3">
    <location>
        <begin position="123"/>
        <end position="152"/>
    </location>
</feature>
<dbReference type="RefSeq" id="XP_018983060.1">
    <property type="nucleotide sequence ID" value="XM_019129912.1"/>
</dbReference>
<proteinExistence type="predicted"/>
<gene>
    <name evidence="5" type="ORF">BABINDRAFT_163435</name>
</gene>
<evidence type="ECO:0000313" key="5">
    <source>
        <dbReference type="EMBL" id="ODQ77732.1"/>
    </source>
</evidence>
<dbReference type="GO" id="GO:0071474">
    <property type="term" value="P:cellular hyperosmotic response"/>
    <property type="evidence" value="ECO:0007669"/>
    <property type="project" value="EnsemblFungi"/>
</dbReference>
<accession>A0A1E3QKW6</accession>
<dbReference type="PANTHER" id="PTHR22741">
    <property type="entry name" value="P140CAP/SNIP-RELATED"/>
    <property type="match status" value="1"/>
</dbReference>
<dbReference type="GO" id="GO:0030953">
    <property type="term" value="P:astral microtubule organization"/>
    <property type="evidence" value="ECO:0007669"/>
    <property type="project" value="EnsemblFungi"/>
</dbReference>
<dbReference type="InterPro" id="IPR022782">
    <property type="entry name" value="AIP3-like_C"/>
</dbReference>
<evidence type="ECO:0000256" key="1">
    <source>
        <dbReference type="ARBA" id="ARBA00023054"/>
    </source>
</evidence>
<dbReference type="InterPro" id="IPR051825">
    <property type="entry name" value="SRCIN1"/>
</dbReference>
<dbReference type="GO" id="GO:0005519">
    <property type="term" value="F:cytoskeletal regulatory protein binding"/>
    <property type="evidence" value="ECO:0007669"/>
    <property type="project" value="EnsemblFungi"/>
</dbReference>
<organism evidence="5 6">
    <name type="scientific">Babjeviella inositovora NRRL Y-12698</name>
    <dbReference type="NCBI Taxonomy" id="984486"/>
    <lineage>
        <taxon>Eukaryota</taxon>
        <taxon>Fungi</taxon>
        <taxon>Dikarya</taxon>
        <taxon>Ascomycota</taxon>
        <taxon>Saccharomycotina</taxon>
        <taxon>Pichiomycetes</taxon>
        <taxon>Serinales incertae sedis</taxon>
        <taxon>Babjeviella</taxon>
    </lineage>
</organism>
<keyword evidence="1 2" id="KW-0175">Coiled coil</keyword>
<dbReference type="PANTHER" id="PTHR22741:SF10">
    <property type="entry name" value="COILED-COIL DOMAIN-CONTAINING PROTEIN CG32809"/>
    <property type="match status" value="1"/>
</dbReference>
<dbReference type="GO" id="GO:0000133">
    <property type="term" value="C:polarisome"/>
    <property type="evidence" value="ECO:0007669"/>
    <property type="project" value="EnsemblFungi"/>
</dbReference>
<feature type="domain" description="Actin interacting protein 3 C-terminal" evidence="4">
    <location>
        <begin position="245"/>
        <end position="657"/>
    </location>
</feature>
<keyword evidence="6" id="KW-1185">Reference proteome</keyword>
<feature type="compositionally biased region" description="Polar residues" evidence="3">
    <location>
        <begin position="142"/>
        <end position="152"/>
    </location>
</feature>
<dbReference type="GO" id="GO:0005816">
    <property type="term" value="C:spindle pole body"/>
    <property type="evidence" value="ECO:0007669"/>
    <property type="project" value="EnsemblFungi"/>
</dbReference>
<dbReference type="GO" id="GO:0000131">
    <property type="term" value="C:incipient cellular bud site"/>
    <property type="evidence" value="ECO:0007669"/>
    <property type="project" value="EnsemblFungi"/>
</dbReference>
<evidence type="ECO:0000256" key="3">
    <source>
        <dbReference type="SAM" id="MobiDB-lite"/>
    </source>
</evidence>
<dbReference type="GO" id="GO:0051127">
    <property type="term" value="P:positive regulation of actin nucleation"/>
    <property type="evidence" value="ECO:0007669"/>
    <property type="project" value="EnsemblFungi"/>
</dbReference>
<evidence type="ECO:0000256" key="2">
    <source>
        <dbReference type="SAM" id="Coils"/>
    </source>
</evidence>
<dbReference type="GO" id="GO:0043332">
    <property type="term" value="C:mating projection tip"/>
    <property type="evidence" value="ECO:0007669"/>
    <property type="project" value="EnsemblFungi"/>
</dbReference>
<dbReference type="Pfam" id="PF03915">
    <property type="entry name" value="AIP3"/>
    <property type="match status" value="1"/>
</dbReference>
<feature type="coiled-coil region" evidence="2">
    <location>
        <begin position="324"/>
        <end position="366"/>
    </location>
</feature>
<protein>
    <recommendedName>
        <fullName evidence="4">Actin interacting protein 3 C-terminal domain-containing protein</fullName>
    </recommendedName>
</protein>
<dbReference type="GO" id="GO:0007118">
    <property type="term" value="P:budding cell apical bud growth"/>
    <property type="evidence" value="ECO:0007669"/>
    <property type="project" value="EnsemblFungi"/>
</dbReference>
<evidence type="ECO:0000313" key="6">
    <source>
        <dbReference type="Proteomes" id="UP000094336"/>
    </source>
</evidence>
<dbReference type="SMART" id="SM00806">
    <property type="entry name" value="AIP3"/>
    <property type="match status" value="1"/>
</dbReference>
<dbReference type="GO" id="GO:0003779">
    <property type="term" value="F:actin binding"/>
    <property type="evidence" value="ECO:0007669"/>
    <property type="project" value="EnsemblFungi"/>
</dbReference>
<dbReference type="GO" id="GO:0007124">
    <property type="term" value="P:pseudohyphal growth"/>
    <property type="evidence" value="ECO:0007669"/>
    <property type="project" value="EnsemblFungi"/>
</dbReference>
<dbReference type="GO" id="GO:0008047">
    <property type="term" value="F:enzyme activator activity"/>
    <property type="evidence" value="ECO:0007669"/>
    <property type="project" value="EnsemblFungi"/>
</dbReference>
<name>A0A1E3QKW6_9ASCO</name>
<dbReference type="Pfam" id="PF23153">
    <property type="entry name" value="Aip3p_Bud6_N"/>
    <property type="match status" value="1"/>
</dbReference>
<dbReference type="GO" id="GO:0005934">
    <property type="term" value="C:cellular bud tip"/>
    <property type="evidence" value="ECO:0007669"/>
    <property type="project" value="EnsemblFungi"/>
</dbReference>
<dbReference type="InterPro" id="IPR005613">
    <property type="entry name" value="AIP3_C"/>
</dbReference>
<reference evidence="6" key="1">
    <citation type="submission" date="2016-05" db="EMBL/GenBank/DDBJ databases">
        <title>Comparative genomics of biotechnologically important yeasts.</title>
        <authorList>
            <consortium name="DOE Joint Genome Institute"/>
            <person name="Riley R."/>
            <person name="Haridas S."/>
            <person name="Wolfe K.H."/>
            <person name="Lopes M.R."/>
            <person name="Hittinger C.T."/>
            <person name="Goker M."/>
            <person name="Salamov A."/>
            <person name="Wisecaver J."/>
            <person name="Long T.M."/>
            <person name="Aerts A.L."/>
            <person name="Barry K."/>
            <person name="Choi C."/>
            <person name="Clum A."/>
            <person name="Coughlan A.Y."/>
            <person name="Deshpande S."/>
            <person name="Douglass A.P."/>
            <person name="Hanson S.J."/>
            <person name="Klenk H.-P."/>
            <person name="Labutti K."/>
            <person name="Lapidus A."/>
            <person name="Lindquist E."/>
            <person name="Lipzen A."/>
            <person name="Meier-Kolthoff J.P."/>
            <person name="Ohm R.A."/>
            <person name="Otillar R.P."/>
            <person name="Pangilinan J."/>
            <person name="Peng Y."/>
            <person name="Rokas A."/>
            <person name="Rosa C.A."/>
            <person name="Scheuner C."/>
            <person name="Sibirny A.A."/>
            <person name="Slot J.C."/>
            <person name="Stielow J.B."/>
            <person name="Sun H."/>
            <person name="Kurtzman C.P."/>
            <person name="Blackwell M."/>
            <person name="Grigoriev I.V."/>
            <person name="Jeffries T.W."/>
        </authorList>
    </citation>
    <scope>NUCLEOTIDE SEQUENCE [LARGE SCALE GENOMIC DNA]</scope>
    <source>
        <strain evidence="6">NRRL Y-12698</strain>
    </source>
</reference>
<dbReference type="GO" id="GO:0005935">
    <property type="term" value="C:cellular bud neck"/>
    <property type="evidence" value="ECO:0007669"/>
    <property type="project" value="EnsemblFungi"/>
</dbReference>
<dbReference type="STRING" id="984486.A0A1E3QKW6"/>
<dbReference type="GeneID" id="30147765"/>
<dbReference type="AlphaFoldDB" id="A0A1E3QKW6"/>
<dbReference type="GO" id="GO:0007121">
    <property type="term" value="P:bipolar cellular bud site selection"/>
    <property type="evidence" value="ECO:0007669"/>
    <property type="project" value="EnsemblFungi"/>
</dbReference>
<dbReference type="GO" id="GO:0051017">
    <property type="term" value="P:actin filament bundle assembly"/>
    <property type="evidence" value="ECO:0007669"/>
    <property type="project" value="EnsemblFungi"/>
</dbReference>
<evidence type="ECO:0000259" key="4">
    <source>
        <dbReference type="SMART" id="SM00806"/>
    </source>
</evidence>
<dbReference type="InterPro" id="IPR056279">
    <property type="entry name" value="Aip3p_Bud6_N"/>
</dbReference>
<dbReference type="GO" id="GO:0099503">
    <property type="term" value="C:secretory vesicle"/>
    <property type="evidence" value="ECO:0007669"/>
    <property type="project" value="EnsemblFungi"/>
</dbReference>
<sequence>MSTPMPKRPSMHTIESSVTRLLVSTKHLLGSLTLWAQAKALEGDVSDAYVQLGNEFKIACKAFTNAGVDVSDLGDVPQSLRVVLEEALCEPPSQQSLDLFLPVIREIIITLLKNLKKKQEDVRTMSARRSVSGPPDMPIHARSSSTTSNQSNVIFTDPSALRMPPLVSDDETSTRDALEKLQNGDTLQRRASKRFSAYQYAKLTNYSPVNDPLLPKKMEKKFSALPEVPEESPRRPASPGNATIFMKVQHRTKKVNVHLPVTLASLRLTFVEKFAYSPGSELFPDIYIQDASGVSYELEELALDSVVDGTLVLLNEPDAGAAIARSVETQFAALKAEVAQANAALLQEIKSAVEEVRTQRETNERQAADIDAKPLASALAPASLKDLRAIGDIRRELAVLRQLNTTNKDIVKQAITGILTRLQTFQAAATTSKSSGRTYMEGCHAKLSQDSDELLTKVDDLQDVIEALRKDVVARGVRPSDKQLALVAKEMAGANADLSLMGAYILKEKARWKQIWEAELDTVCEEQQFFALQEDLMHDLVEDLAKALETFNLVEQCSDEQNKNPRIRSVANHLPVPEPGSMNLRRDALLSEVAALTPNHESRIEAIERAERMRQRDLELRAVDKFEEELGGFVENNMLKKSGGIEEIERLRRLKDEENLRNMGQPF</sequence>
<dbReference type="GO" id="GO:0090338">
    <property type="term" value="P:positive regulation of formin-nucleated actin cable assembly"/>
    <property type="evidence" value="ECO:0007669"/>
    <property type="project" value="EnsemblFungi"/>
</dbReference>
<dbReference type="Proteomes" id="UP000094336">
    <property type="component" value="Unassembled WGS sequence"/>
</dbReference>
<dbReference type="OrthoDB" id="783096at2759"/>